<dbReference type="PANTHER" id="PTHR33434:SF2">
    <property type="entry name" value="FATTY ACID-BINDING PROTEIN TM_1468"/>
    <property type="match status" value="1"/>
</dbReference>
<evidence type="ECO:0000313" key="2">
    <source>
        <dbReference type="EMBL" id="TQL61004.1"/>
    </source>
</evidence>
<proteinExistence type="predicted"/>
<dbReference type="Gene3D" id="3.40.50.10170">
    <property type="match status" value="1"/>
</dbReference>
<reference evidence="2 3" key="1">
    <citation type="submission" date="2019-06" db="EMBL/GenBank/DDBJ databases">
        <title>Sequencing the genomes of 1000 actinobacteria strains.</title>
        <authorList>
            <person name="Klenk H.-P."/>
        </authorList>
    </citation>
    <scope>NUCLEOTIDE SEQUENCE [LARGE SCALE GENOMIC DNA]</scope>
    <source>
        <strain evidence="2 3">DSM 18082</strain>
    </source>
</reference>
<dbReference type="PANTHER" id="PTHR33434">
    <property type="entry name" value="DEGV DOMAIN-CONTAINING PROTEIN DR_1986-RELATED"/>
    <property type="match status" value="1"/>
</dbReference>
<dbReference type="SUPFAM" id="SSF82549">
    <property type="entry name" value="DAK1/DegV-like"/>
    <property type="match status" value="1"/>
</dbReference>
<keyword evidence="1" id="KW-0446">Lipid-binding</keyword>
<evidence type="ECO:0000256" key="1">
    <source>
        <dbReference type="ARBA" id="ARBA00023121"/>
    </source>
</evidence>
<accession>A0A542ZKX5</accession>
<dbReference type="InterPro" id="IPR050270">
    <property type="entry name" value="DegV_domain_contain"/>
</dbReference>
<comment type="caution">
    <text evidence="2">The sequence shown here is derived from an EMBL/GenBank/DDBJ whole genome shotgun (WGS) entry which is preliminary data.</text>
</comment>
<name>A0A542ZKX5_9MICO</name>
<dbReference type="Pfam" id="PF02645">
    <property type="entry name" value="DegV"/>
    <property type="match status" value="1"/>
</dbReference>
<evidence type="ECO:0000313" key="3">
    <source>
        <dbReference type="Proteomes" id="UP000319514"/>
    </source>
</evidence>
<keyword evidence="3" id="KW-1185">Reference proteome</keyword>
<dbReference type="GO" id="GO:0008289">
    <property type="term" value="F:lipid binding"/>
    <property type="evidence" value="ECO:0007669"/>
    <property type="project" value="UniProtKB-KW"/>
</dbReference>
<sequence>MNVAIVTDSTAYLPAEVVARHGIRVVPLHVVLDGTERDEGVDVDPGQVAAALRAHRRVSTSRPTPSAFLEAYEAAAEAGADEVVSVHISADMSGTVDSAVLAARHAPVPVEVVDSRSMGMAMGYAVLAAAEAAERGEGARAVAGIARSRARATKVWFCVDTLEHLHRGGRIGKASALLGSALAIKPLLTLEDGHIELAEKVRTSARAVARMEDLAVGAAEAAGGDACVELAVHHIDAPARATELAGRLHERLPGAPEPMLVELGPVVGAHVGPGTLAVVVAPRPGRGD</sequence>
<protein>
    <submittedName>
        <fullName evidence="2">DegV family protein with EDD domain</fullName>
    </submittedName>
</protein>
<dbReference type="InterPro" id="IPR043168">
    <property type="entry name" value="DegV_C"/>
</dbReference>
<dbReference type="Proteomes" id="UP000319514">
    <property type="component" value="Unassembled WGS sequence"/>
</dbReference>
<dbReference type="NCBIfam" id="TIGR00762">
    <property type="entry name" value="DegV"/>
    <property type="match status" value="1"/>
</dbReference>
<dbReference type="PROSITE" id="PS51482">
    <property type="entry name" value="DEGV"/>
    <property type="match status" value="1"/>
</dbReference>
<dbReference type="InterPro" id="IPR003797">
    <property type="entry name" value="DegV"/>
</dbReference>
<dbReference type="Gene3D" id="3.30.1180.10">
    <property type="match status" value="1"/>
</dbReference>
<dbReference type="AlphaFoldDB" id="A0A542ZKX5"/>
<dbReference type="EMBL" id="VFOQ01000001">
    <property type="protein sequence ID" value="TQL61004.1"/>
    <property type="molecule type" value="Genomic_DNA"/>
</dbReference>
<gene>
    <name evidence="2" type="ORF">FB474_2407</name>
</gene>
<organism evidence="2 3">
    <name type="scientific">Oryzihumus leptocrescens</name>
    <dbReference type="NCBI Taxonomy" id="297536"/>
    <lineage>
        <taxon>Bacteria</taxon>
        <taxon>Bacillati</taxon>
        <taxon>Actinomycetota</taxon>
        <taxon>Actinomycetes</taxon>
        <taxon>Micrococcales</taxon>
        <taxon>Intrasporangiaceae</taxon>
        <taxon>Oryzihumus</taxon>
    </lineage>
</organism>
<dbReference type="RefSeq" id="WP_141788839.1">
    <property type="nucleotide sequence ID" value="NZ_BAAAKX010000007.1"/>
</dbReference>
<dbReference type="OrthoDB" id="9760324at2"/>